<evidence type="ECO:0000313" key="3">
    <source>
        <dbReference type="Proteomes" id="UP000807025"/>
    </source>
</evidence>
<organism evidence="2 3">
    <name type="scientific">Pleurotus eryngii</name>
    <name type="common">Boletus of the steppes</name>
    <dbReference type="NCBI Taxonomy" id="5323"/>
    <lineage>
        <taxon>Eukaryota</taxon>
        <taxon>Fungi</taxon>
        <taxon>Dikarya</taxon>
        <taxon>Basidiomycota</taxon>
        <taxon>Agaricomycotina</taxon>
        <taxon>Agaricomycetes</taxon>
        <taxon>Agaricomycetidae</taxon>
        <taxon>Agaricales</taxon>
        <taxon>Pleurotineae</taxon>
        <taxon>Pleurotaceae</taxon>
        <taxon>Pleurotus</taxon>
    </lineage>
</organism>
<name>A0A9P6D7Z6_PLEER</name>
<feature type="region of interest" description="Disordered" evidence="1">
    <location>
        <begin position="85"/>
        <end position="160"/>
    </location>
</feature>
<dbReference type="Proteomes" id="UP000807025">
    <property type="component" value="Unassembled WGS sequence"/>
</dbReference>
<dbReference type="EMBL" id="MU154569">
    <property type="protein sequence ID" value="KAF9494692.1"/>
    <property type="molecule type" value="Genomic_DNA"/>
</dbReference>
<reference evidence="2" key="1">
    <citation type="submission" date="2020-11" db="EMBL/GenBank/DDBJ databases">
        <authorList>
            <consortium name="DOE Joint Genome Institute"/>
            <person name="Ahrendt S."/>
            <person name="Riley R."/>
            <person name="Andreopoulos W."/>
            <person name="Labutti K."/>
            <person name="Pangilinan J."/>
            <person name="Ruiz-Duenas F.J."/>
            <person name="Barrasa J.M."/>
            <person name="Sanchez-Garcia M."/>
            <person name="Camarero S."/>
            <person name="Miyauchi S."/>
            <person name="Serrano A."/>
            <person name="Linde D."/>
            <person name="Babiker R."/>
            <person name="Drula E."/>
            <person name="Ayuso-Fernandez I."/>
            <person name="Pacheco R."/>
            <person name="Padilla G."/>
            <person name="Ferreira P."/>
            <person name="Barriuso J."/>
            <person name="Kellner H."/>
            <person name="Castanera R."/>
            <person name="Alfaro M."/>
            <person name="Ramirez L."/>
            <person name="Pisabarro A.G."/>
            <person name="Kuo A."/>
            <person name="Tritt A."/>
            <person name="Lipzen A."/>
            <person name="He G."/>
            <person name="Yan M."/>
            <person name="Ng V."/>
            <person name="Cullen D."/>
            <person name="Martin F."/>
            <person name="Rosso M.-N."/>
            <person name="Henrissat B."/>
            <person name="Hibbett D."/>
            <person name="Martinez A.T."/>
            <person name="Grigoriev I.V."/>
        </authorList>
    </citation>
    <scope>NUCLEOTIDE SEQUENCE</scope>
    <source>
        <strain evidence="2">ATCC 90797</strain>
    </source>
</reference>
<gene>
    <name evidence="2" type="ORF">BDN71DRAFT_1507374</name>
</gene>
<comment type="caution">
    <text evidence="2">The sequence shown here is derived from an EMBL/GenBank/DDBJ whole genome shotgun (WGS) entry which is preliminary data.</text>
</comment>
<keyword evidence="3" id="KW-1185">Reference proteome</keyword>
<evidence type="ECO:0000256" key="1">
    <source>
        <dbReference type="SAM" id="MobiDB-lite"/>
    </source>
</evidence>
<accession>A0A9P6D7Z6</accession>
<proteinExistence type="predicted"/>
<feature type="compositionally biased region" description="Low complexity" evidence="1">
    <location>
        <begin position="128"/>
        <end position="144"/>
    </location>
</feature>
<dbReference type="AlphaFoldDB" id="A0A9P6D7Z6"/>
<evidence type="ECO:0000313" key="2">
    <source>
        <dbReference type="EMBL" id="KAF9494692.1"/>
    </source>
</evidence>
<protein>
    <submittedName>
        <fullName evidence="2">Uncharacterized protein</fullName>
    </submittedName>
</protein>
<sequence>MDSTRRLLFYANAKNDIPTPPSRYTESQMQQTNLNLMLPDEEGWEDGRTKVGDAFHPHILGERTRVIASTPSQTLPASTFTHLHQRPNHKIHKSISQHRGHLDLGGRMEGGGTENREGAPTRSTSHRSPLSNLASSISSSGSGSWTCLRMPTEATSARPP</sequence>
<feature type="compositionally biased region" description="Basic residues" evidence="1">
    <location>
        <begin position="85"/>
        <end position="99"/>
    </location>
</feature>